<dbReference type="PANTHER" id="PTHR38011:SF7">
    <property type="entry name" value="2,5-DIAMINO-6-RIBOSYLAMINO-4(3H)-PYRIMIDINONE 5'-PHOSPHATE REDUCTASE"/>
    <property type="match status" value="1"/>
</dbReference>
<dbReference type="GO" id="GO:0008703">
    <property type="term" value="F:5-amino-6-(5-phosphoribosylamino)uracil reductase activity"/>
    <property type="evidence" value="ECO:0007669"/>
    <property type="project" value="InterPro"/>
</dbReference>
<sequence length="224" mass="23387">MILLHGDGDPTTPEGLRAIYTPPRLPWLRANMVSSLDGAATGSDGRSGTVNNAVDVDVFHVLRELADAVLVGAGTAIAETYTAKGAPIVIVSRRGRIPDELRGCDAGAVRLATVAEAPGLEAAREEIGAENVYVAGTSEVDLAALLERLHEDGMRHVLCEGGPTLLGSLLEAGVVDELCHTITPKLLAGDGRRIVAGPPTDVPVSLASLIEHDGTLLGRWLVNR</sequence>
<name>A0A1J4N8Q1_9ACTN</name>
<keyword evidence="3" id="KW-0560">Oxidoreductase</keyword>
<reference evidence="5" key="1">
    <citation type="submission" date="2016-10" db="EMBL/GenBank/DDBJ databases">
        <title>Draft Genome Sequence of Nocardioides luteus Strain BAFB, an Alkane-Degrading Bacterium Isolated from JP-7 Polluted Soil.</title>
        <authorList>
            <person name="Brown L."/>
            <person name="Ruiz O.N."/>
            <person name="Gunasekera T."/>
        </authorList>
    </citation>
    <scope>NUCLEOTIDE SEQUENCE [LARGE SCALE GENOMIC DNA]</scope>
    <source>
        <strain evidence="5">BAFB</strain>
    </source>
</reference>
<proteinExistence type="predicted"/>
<comment type="pathway">
    <text evidence="1">Cofactor biosynthesis; riboflavin biosynthesis.</text>
</comment>
<evidence type="ECO:0000256" key="2">
    <source>
        <dbReference type="ARBA" id="ARBA00022857"/>
    </source>
</evidence>
<evidence type="ECO:0000313" key="6">
    <source>
        <dbReference type="Proteomes" id="UP000033772"/>
    </source>
</evidence>
<dbReference type="PANTHER" id="PTHR38011">
    <property type="entry name" value="DIHYDROFOLATE REDUCTASE FAMILY PROTEIN (AFU_ORTHOLOGUE AFUA_8G06820)"/>
    <property type="match status" value="1"/>
</dbReference>
<dbReference type="RefSeq" id="WP_045548443.1">
    <property type="nucleotide sequence ID" value="NZ_JZDQ02000006.1"/>
</dbReference>
<dbReference type="Gene3D" id="3.40.430.10">
    <property type="entry name" value="Dihydrofolate Reductase, subunit A"/>
    <property type="match status" value="1"/>
</dbReference>
<evidence type="ECO:0000313" key="5">
    <source>
        <dbReference type="EMBL" id="OIJ27862.1"/>
    </source>
</evidence>
<evidence type="ECO:0000256" key="1">
    <source>
        <dbReference type="ARBA" id="ARBA00005104"/>
    </source>
</evidence>
<dbReference type="Pfam" id="PF01872">
    <property type="entry name" value="RibD_C"/>
    <property type="match status" value="1"/>
</dbReference>
<evidence type="ECO:0000256" key="3">
    <source>
        <dbReference type="ARBA" id="ARBA00023002"/>
    </source>
</evidence>
<evidence type="ECO:0000259" key="4">
    <source>
        <dbReference type="Pfam" id="PF01872"/>
    </source>
</evidence>
<dbReference type="InterPro" id="IPR050765">
    <property type="entry name" value="Riboflavin_Biosynth_HTPR"/>
</dbReference>
<dbReference type="InterPro" id="IPR002734">
    <property type="entry name" value="RibDG_C"/>
</dbReference>
<keyword evidence="2" id="KW-0521">NADP</keyword>
<dbReference type="AlphaFoldDB" id="A0A1J4N8Q1"/>
<keyword evidence="6" id="KW-1185">Reference proteome</keyword>
<dbReference type="STRING" id="1844.UG56_005805"/>
<dbReference type="Proteomes" id="UP000033772">
    <property type="component" value="Unassembled WGS sequence"/>
</dbReference>
<dbReference type="SUPFAM" id="SSF53597">
    <property type="entry name" value="Dihydrofolate reductase-like"/>
    <property type="match status" value="1"/>
</dbReference>
<dbReference type="GO" id="GO:0009231">
    <property type="term" value="P:riboflavin biosynthetic process"/>
    <property type="evidence" value="ECO:0007669"/>
    <property type="project" value="InterPro"/>
</dbReference>
<dbReference type="InterPro" id="IPR024072">
    <property type="entry name" value="DHFR-like_dom_sf"/>
</dbReference>
<comment type="caution">
    <text evidence="5">The sequence shown here is derived from an EMBL/GenBank/DDBJ whole genome shotgun (WGS) entry which is preliminary data.</text>
</comment>
<protein>
    <recommendedName>
        <fullName evidence="4">Bacterial bifunctional deaminase-reductase C-terminal domain-containing protein</fullName>
    </recommendedName>
</protein>
<gene>
    <name evidence="5" type="ORF">UG56_005805</name>
</gene>
<accession>A0A1J4N8Q1</accession>
<organism evidence="5 6">
    <name type="scientific">Nocardioides luteus</name>
    <dbReference type="NCBI Taxonomy" id="1844"/>
    <lineage>
        <taxon>Bacteria</taxon>
        <taxon>Bacillati</taxon>
        <taxon>Actinomycetota</taxon>
        <taxon>Actinomycetes</taxon>
        <taxon>Propionibacteriales</taxon>
        <taxon>Nocardioidaceae</taxon>
        <taxon>Nocardioides</taxon>
    </lineage>
</organism>
<feature type="domain" description="Bacterial bifunctional deaminase-reductase C-terminal" evidence="4">
    <location>
        <begin position="26"/>
        <end position="201"/>
    </location>
</feature>
<dbReference type="OrthoDB" id="5243299at2"/>
<dbReference type="EMBL" id="JZDQ02000006">
    <property type="protein sequence ID" value="OIJ27862.1"/>
    <property type="molecule type" value="Genomic_DNA"/>
</dbReference>